<keyword evidence="5" id="KW-0648">Protein biosynthesis</keyword>
<dbReference type="Pfam" id="PF25087">
    <property type="entry name" value="GMPPB_C"/>
    <property type="match status" value="1"/>
</dbReference>
<comment type="subcellular location">
    <subcellularLocation>
        <location evidence="1">Cytoplasm</location>
        <location evidence="1">Cytosol</location>
    </subcellularLocation>
</comment>
<feature type="domain" description="Mannose-1-phosphate guanyltransferase C-terminal" evidence="9">
    <location>
        <begin position="306"/>
        <end position="364"/>
    </location>
</feature>
<comment type="subunit">
    <text evidence="8">Component of the translation initiation factor 2B (eIF2B) complex which is a heterodecamer of two sets of five different subunits: alpha, beta, gamma, delta and epsilon. Subunits alpha, beta and delta comprise a regulatory subcomplex and subunits epsilon and gamma comprise a catalytic subcomplex. Within the complex, the hexameric regulatory complex resides at the center, with the two heterodimeric catalytic subcomplexes bound on opposite sides.</text>
</comment>
<keyword evidence="4" id="KW-0396">Initiation factor</keyword>
<dbReference type="SUPFAM" id="SSF53448">
    <property type="entry name" value="Nucleotide-diphospho-sugar transferases"/>
    <property type="match status" value="1"/>
</dbReference>
<reference evidence="10 11" key="1">
    <citation type="submission" date="2017-12" db="EMBL/GenBank/DDBJ databases">
        <authorList>
            <person name="Pombert J.-F."/>
            <person name="Haag K.L."/>
            <person name="Ebert D."/>
        </authorList>
    </citation>
    <scope>NUCLEOTIDE SEQUENCE [LARGE SCALE GENOMIC DNA]</scope>
    <source>
        <strain evidence="10">FI-OER-3-3</strain>
    </source>
</reference>
<dbReference type="GO" id="GO:0005085">
    <property type="term" value="F:guanyl-nucleotide exchange factor activity"/>
    <property type="evidence" value="ECO:0007669"/>
    <property type="project" value="TreeGrafter"/>
</dbReference>
<dbReference type="GO" id="GO:0005829">
    <property type="term" value="C:cytosol"/>
    <property type="evidence" value="ECO:0007669"/>
    <property type="project" value="UniProtKB-SubCell"/>
</dbReference>
<accession>A0A4Q9L4S9</accession>
<evidence type="ECO:0000256" key="5">
    <source>
        <dbReference type="ARBA" id="ARBA00022917"/>
    </source>
</evidence>
<dbReference type="PANTHER" id="PTHR45989:SF1">
    <property type="entry name" value="TRANSLATION INITIATION FACTOR EIF-2B SUBUNIT GAMMA"/>
    <property type="match status" value="1"/>
</dbReference>
<evidence type="ECO:0000256" key="4">
    <source>
        <dbReference type="ARBA" id="ARBA00022540"/>
    </source>
</evidence>
<sequence>MDHKIESIILLGPGIDIFPITTMEYPKFTLRILNKPLLVHNIQWLEKKSSKIYIIGLEYYQATVNNYLEEFKLSEKTEFIPISQYDGSVNSLLRICKKIKSKNILVTKGDIITNIDVSSILEEYFYGRCKIMTVLIRTNTGHKLMGYSGNNLVYYTVNSMDILNEKKFEMFQKFPNITFSTEMDTSQVYVLDKSLLEYEESFFSFKASFLPFLIENLREKCPVKVMRVDSGYYFQINSIEAFIKASLAKKQSSFIPQWILNGEGEIFEYKNCCRQTLKKISFKDQNEDVRNIVGKKFLPGDFYLYNSIIGNNCRIGKGTRILSSIILDNTKIGENCLIQDSIIGESVVICDRCFFKTCKIMPKYVFSEAIKASSEIFSLGEL</sequence>
<dbReference type="GO" id="GO:0003743">
    <property type="term" value="F:translation initiation factor activity"/>
    <property type="evidence" value="ECO:0007669"/>
    <property type="project" value="UniProtKB-KW"/>
</dbReference>
<name>A0A4Q9L4S9_9MICR</name>
<evidence type="ECO:0000313" key="11">
    <source>
        <dbReference type="Proteomes" id="UP000292362"/>
    </source>
</evidence>
<dbReference type="InterPro" id="IPR029044">
    <property type="entry name" value="Nucleotide-diphossugar_trans"/>
</dbReference>
<evidence type="ECO:0000256" key="7">
    <source>
        <dbReference type="ARBA" id="ARBA00044229"/>
    </source>
</evidence>
<evidence type="ECO:0000256" key="8">
    <source>
        <dbReference type="ARBA" id="ARBA00046432"/>
    </source>
</evidence>
<evidence type="ECO:0000256" key="2">
    <source>
        <dbReference type="ARBA" id="ARBA00007878"/>
    </source>
</evidence>
<evidence type="ECO:0000256" key="6">
    <source>
        <dbReference type="ARBA" id="ARBA00044196"/>
    </source>
</evidence>
<gene>
    <name evidence="10" type="ORF">CWI37_0456p0010</name>
</gene>
<evidence type="ECO:0000256" key="3">
    <source>
        <dbReference type="ARBA" id="ARBA00022490"/>
    </source>
</evidence>
<protein>
    <recommendedName>
        <fullName evidence="6">Translation initiation factor eIF2B subunit gamma</fullName>
    </recommendedName>
    <alternativeName>
        <fullName evidence="7">eIF2B GDP-GTP exchange factor subunit gamma</fullName>
    </alternativeName>
</protein>
<dbReference type="GO" id="GO:0005851">
    <property type="term" value="C:eukaryotic translation initiation factor 2B complex"/>
    <property type="evidence" value="ECO:0007669"/>
    <property type="project" value="TreeGrafter"/>
</dbReference>
<evidence type="ECO:0000313" key="10">
    <source>
        <dbReference type="EMBL" id="TBU02553.1"/>
    </source>
</evidence>
<evidence type="ECO:0000256" key="1">
    <source>
        <dbReference type="ARBA" id="ARBA00004514"/>
    </source>
</evidence>
<comment type="similarity">
    <text evidence="2">Belongs to the eIF-2B gamma/epsilon subunits family.</text>
</comment>
<evidence type="ECO:0000259" key="9">
    <source>
        <dbReference type="Pfam" id="PF25087"/>
    </source>
</evidence>
<dbReference type="Gene3D" id="2.160.10.10">
    <property type="entry name" value="Hexapeptide repeat proteins"/>
    <property type="match status" value="1"/>
</dbReference>
<dbReference type="Proteomes" id="UP000292362">
    <property type="component" value="Unassembled WGS sequence"/>
</dbReference>
<dbReference type="InterPro" id="IPR051960">
    <property type="entry name" value="eIF2B_gamma"/>
</dbReference>
<dbReference type="PANTHER" id="PTHR45989">
    <property type="entry name" value="TRANSLATION INITIATION FACTOR EIF-2B SUBUNIT GAMMA"/>
    <property type="match status" value="1"/>
</dbReference>
<proteinExistence type="inferred from homology"/>
<dbReference type="InterPro" id="IPR056729">
    <property type="entry name" value="GMPPB_C"/>
</dbReference>
<organism evidence="10 11">
    <name type="scientific">Hamiltosporidium tvaerminnensis</name>
    <dbReference type="NCBI Taxonomy" id="1176355"/>
    <lineage>
        <taxon>Eukaryota</taxon>
        <taxon>Fungi</taxon>
        <taxon>Fungi incertae sedis</taxon>
        <taxon>Microsporidia</taxon>
        <taxon>Dubosqiidae</taxon>
        <taxon>Hamiltosporidium</taxon>
    </lineage>
</organism>
<dbReference type="Gene3D" id="3.90.550.10">
    <property type="entry name" value="Spore Coat Polysaccharide Biosynthesis Protein SpsA, Chain A"/>
    <property type="match status" value="1"/>
</dbReference>
<dbReference type="GO" id="GO:0002183">
    <property type="term" value="P:cytoplasmic translational initiation"/>
    <property type="evidence" value="ECO:0007669"/>
    <property type="project" value="TreeGrafter"/>
</dbReference>
<dbReference type="VEuPathDB" id="MicrosporidiaDB:CWI37_0456p0010"/>
<dbReference type="AlphaFoldDB" id="A0A4Q9L4S9"/>
<dbReference type="EMBL" id="PITJ01000456">
    <property type="protein sequence ID" value="TBU02553.1"/>
    <property type="molecule type" value="Genomic_DNA"/>
</dbReference>
<keyword evidence="3" id="KW-0963">Cytoplasm</keyword>
<comment type="caution">
    <text evidence="10">The sequence shown here is derived from an EMBL/GenBank/DDBJ whole genome shotgun (WGS) entry which is preliminary data.</text>
</comment>